<keyword evidence="2" id="KW-1185">Reference proteome</keyword>
<evidence type="ECO:0000313" key="1">
    <source>
        <dbReference type="EMBL" id="KAG8085165.1"/>
    </source>
</evidence>
<name>A0A8J6BI87_ZIZPA</name>
<comment type="caution">
    <text evidence="1">The sequence shown here is derived from an EMBL/GenBank/DDBJ whole genome shotgun (WGS) entry which is preliminary data.</text>
</comment>
<dbReference type="EMBL" id="JAAALK010000082">
    <property type="protein sequence ID" value="KAG8085165.1"/>
    <property type="molecule type" value="Genomic_DNA"/>
</dbReference>
<proteinExistence type="predicted"/>
<evidence type="ECO:0000313" key="2">
    <source>
        <dbReference type="Proteomes" id="UP000729402"/>
    </source>
</evidence>
<organism evidence="1 2">
    <name type="scientific">Zizania palustris</name>
    <name type="common">Northern wild rice</name>
    <dbReference type="NCBI Taxonomy" id="103762"/>
    <lineage>
        <taxon>Eukaryota</taxon>
        <taxon>Viridiplantae</taxon>
        <taxon>Streptophyta</taxon>
        <taxon>Embryophyta</taxon>
        <taxon>Tracheophyta</taxon>
        <taxon>Spermatophyta</taxon>
        <taxon>Magnoliopsida</taxon>
        <taxon>Liliopsida</taxon>
        <taxon>Poales</taxon>
        <taxon>Poaceae</taxon>
        <taxon>BOP clade</taxon>
        <taxon>Oryzoideae</taxon>
        <taxon>Oryzeae</taxon>
        <taxon>Zizaniinae</taxon>
        <taxon>Zizania</taxon>
    </lineage>
</organism>
<sequence length="87" mass="9694">MNDRSAEHDRVAARPLFFEVTGAARLQHAKRPNATSHATHRSPQWPHLSTCAAQVRNLQAAAAPLTAGRLDQHRFEAPWPLRSHGSR</sequence>
<reference evidence="1" key="2">
    <citation type="submission" date="2021-02" db="EMBL/GenBank/DDBJ databases">
        <authorList>
            <person name="Kimball J.A."/>
            <person name="Haas M.W."/>
            <person name="Macchietto M."/>
            <person name="Kono T."/>
            <person name="Duquette J."/>
            <person name="Shao M."/>
        </authorList>
    </citation>
    <scope>NUCLEOTIDE SEQUENCE</scope>
    <source>
        <tissue evidence="1">Fresh leaf tissue</tissue>
    </source>
</reference>
<dbReference type="Proteomes" id="UP000729402">
    <property type="component" value="Unassembled WGS sequence"/>
</dbReference>
<reference evidence="1" key="1">
    <citation type="journal article" date="2021" name="bioRxiv">
        <title>Whole Genome Assembly and Annotation of Northern Wild Rice, Zizania palustris L., Supports a Whole Genome Duplication in the Zizania Genus.</title>
        <authorList>
            <person name="Haas M."/>
            <person name="Kono T."/>
            <person name="Macchietto M."/>
            <person name="Millas R."/>
            <person name="McGilp L."/>
            <person name="Shao M."/>
            <person name="Duquette J."/>
            <person name="Hirsch C.N."/>
            <person name="Kimball J."/>
        </authorList>
    </citation>
    <scope>NUCLEOTIDE SEQUENCE</scope>
    <source>
        <tissue evidence="1">Fresh leaf tissue</tissue>
    </source>
</reference>
<dbReference type="AlphaFoldDB" id="A0A8J6BI87"/>
<protein>
    <submittedName>
        <fullName evidence="1">Uncharacterized protein</fullName>
    </submittedName>
</protein>
<accession>A0A8J6BI87</accession>
<gene>
    <name evidence="1" type="ORF">GUJ93_ZPchr0010g8540</name>
</gene>